<evidence type="ECO:0000313" key="3">
    <source>
        <dbReference type="Proteomes" id="UP000053890"/>
    </source>
</evidence>
<dbReference type="STRING" id="578459.A0A194SCC8"/>
<dbReference type="PANTHER" id="PTHR42103:SF2">
    <property type="entry name" value="AB HYDROLASE-1 DOMAIN-CONTAINING PROTEIN"/>
    <property type="match status" value="1"/>
</dbReference>
<dbReference type="EMBL" id="KQ474075">
    <property type="protein sequence ID" value="KPV77046.1"/>
    <property type="molecule type" value="Genomic_DNA"/>
</dbReference>
<dbReference type="PANTHER" id="PTHR42103">
    <property type="entry name" value="ALPHA/BETA-HYDROLASES SUPERFAMILY PROTEIN"/>
    <property type="match status" value="1"/>
</dbReference>
<dbReference type="AlphaFoldDB" id="A0A194SCC8"/>
<sequence length="275" mass="29132">MAHTVQHGTHTLRAGSPTLSYALHRPTAAPRRAAALIAHPYGRLGGSKDDHVVRALADLLVDEGFLVVRYDARGAGESTGSTSWRGAAEAADFRELVDDLVLPLLFPRVAAPSSSATTYDLLLCGYSFGSLAASSSPPPAAPTSAPAAAAAAAAASSTLRTSYLLLSYPLSVLWALTALHPGPATTALRSLVERGEARVLAVHGTRDDFSGVERLRRWAADFERAAPARGQAEGLWRAVEVEGADHFWRDGESKSEMLEAVRGWVREGVARPGME</sequence>
<dbReference type="GO" id="GO:0016787">
    <property type="term" value="F:hydrolase activity"/>
    <property type="evidence" value="ECO:0007669"/>
    <property type="project" value="InterPro"/>
</dbReference>
<dbReference type="SUPFAM" id="SSF53474">
    <property type="entry name" value="alpha/beta-Hydrolases"/>
    <property type="match status" value="1"/>
</dbReference>
<evidence type="ECO:0000313" key="2">
    <source>
        <dbReference type="EMBL" id="KPV77046.1"/>
    </source>
</evidence>
<organism evidence="2 3">
    <name type="scientific">Rhodotorula graminis (strain WP1)</name>
    <dbReference type="NCBI Taxonomy" id="578459"/>
    <lineage>
        <taxon>Eukaryota</taxon>
        <taxon>Fungi</taxon>
        <taxon>Dikarya</taxon>
        <taxon>Basidiomycota</taxon>
        <taxon>Pucciniomycotina</taxon>
        <taxon>Microbotryomycetes</taxon>
        <taxon>Sporidiobolales</taxon>
        <taxon>Sporidiobolaceae</taxon>
        <taxon>Rhodotorula</taxon>
    </lineage>
</organism>
<dbReference type="OrthoDB" id="10260961at2759"/>
<accession>A0A194SCC8</accession>
<gene>
    <name evidence="2" type="ORF">RHOBADRAFT_42259</name>
</gene>
<protein>
    <recommendedName>
        <fullName evidence="1">Xaa-Pro dipeptidyl-peptidase-like domain-containing protein</fullName>
    </recommendedName>
</protein>
<dbReference type="Proteomes" id="UP000053890">
    <property type="component" value="Unassembled WGS sequence"/>
</dbReference>
<reference evidence="2 3" key="1">
    <citation type="journal article" date="2015" name="Front. Microbiol.">
        <title>Genome sequence of the plant growth promoting endophytic yeast Rhodotorula graminis WP1.</title>
        <authorList>
            <person name="Firrincieli A."/>
            <person name="Otillar R."/>
            <person name="Salamov A."/>
            <person name="Schmutz J."/>
            <person name="Khan Z."/>
            <person name="Redman R.S."/>
            <person name="Fleck N.D."/>
            <person name="Lindquist E."/>
            <person name="Grigoriev I.V."/>
            <person name="Doty S.L."/>
        </authorList>
    </citation>
    <scope>NUCLEOTIDE SEQUENCE [LARGE SCALE GENOMIC DNA]</scope>
    <source>
        <strain evidence="2 3">WP1</strain>
    </source>
</reference>
<dbReference type="Pfam" id="PF02129">
    <property type="entry name" value="Peptidase_S15"/>
    <property type="match status" value="1"/>
</dbReference>
<dbReference type="RefSeq" id="XP_018273095.1">
    <property type="nucleotide sequence ID" value="XM_018414033.1"/>
</dbReference>
<dbReference type="GeneID" id="28974481"/>
<evidence type="ECO:0000259" key="1">
    <source>
        <dbReference type="Pfam" id="PF02129"/>
    </source>
</evidence>
<dbReference type="OMA" id="ASHFWAQ"/>
<dbReference type="Gene3D" id="3.40.50.1820">
    <property type="entry name" value="alpha/beta hydrolase"/>
    <property type="match status" value="1"/>
</dbReference>
<dbReference type="InterPro" id="IPR029058">
    <property type="entry name" value="AB_hydrolase_fold"/>
</dbReference>
<proteinExistence type="predicted"/>
<name>A0A194SCC8_RHOGW</name>
<dbReference type="InterPro" id="IPR000383">
    <property type="entry name" value="Xaa-Pro-like_dom"/>
</dbReference>
<keyword evidence="3" id="KW-1185">Reference proteome</keyword>
<feature type="domain" description="Xaa-Pro dipeptidyl-peptidase-like" evidence="1">
    <location>
        <begin position="22"/>
        <end position="102"/>
    </location>
</feature>